<feature type="transmembrane region" description="Helical" evidence="1">
    <location>
        <begin position="45"/>
        <end position="64"/>
    </location>
</feature>
<evidence type="ECO:0000256" key="1">
    <source>
        <dbReference type="SAM" id="Phobius"/>
    </source>
</evidence>
<keyword evidence="1" id="KW-1133">Transmembrane helix</keyword>
<protein>
    <submittedName>
        <fullName evidence="2">Uncharacterized protein</fullName>
    </submittedName>
</protein>
<organism evidence="2 3">
    <name type="scientific">Candidatus Hydrogenisulfobacillus filiaventi</name>
    <dbReference type="NCBI Taxonomy" id="2707344"/>
    <lineage>
        <taxon>Bacteria</taxon>
        <taxon>Bacillati</taxon>
        <taxon>Bacillota</taxon>
        <taxon>Clostridia</taxon>
        <taxon>Eubacteriales</taxon>
        <taxon>Clostridiales Family XVII. Incertae Sedis</taxon>
        <taxon>Candidatus Hydrogenisulfobacillus</taxon>
    </lineage>
</organism>
<evidence type="ECO:0000313" key="2">
    <source>
        <dbReference type="EMBL" id="CAB1130027.1"/>
    </source>
</evidence>
<reference evidence="2 3" key="1">
    <citation type="submission" date="2020-02" db="EMBL/GenBank/DDBJ databases">
        <authorList>
            <person name="Hogendoorn C."/>
        </authorList>
    </citation>
    <scope>NUCLEOTIDE SEQUENCE [LARGE SCALE GENOMIC DNA]</scope>
    <source>
        <strain evidence="2">R501</strain>
    </source>
</reference>
<keyword evidence="1" id="KW-0812">Transmembrane</keyword>
<evidence type="ECO:0000313" key="3">
    <source>
        <dbReference type="Proteomes" id="UP000503399"/>
    </source>
</evidence>
<proteinExistence type="predicted"/>
<accession>A0A6F8ZJW9</accession>
<dbReference type="KEGG" id="hfv:R50_2535"/>
<dbReference type="EMBL" id="LR778114">
    <property type="protein sequence ID" value="CAB1130027.1"/>
    <property type="molecule type" value="Genomic_DNA"/>
</dbReference>
<name>A0A6F8ZJW9_9FIRM</name>
<sequence>MSALTVAAITTILALLTMILGAVTNRELERILAQAGVKERPKRALHVILGVLVFIGAGLDWILLAGHP</sequence>
<gene>
    <name evidence="2" type="ORF">R50_2535</name>
</gene>
<keyword evidence="1" id="KW-0472">Membrane</keyword>
<keyword evidence="3" id="KW-1185">Reference proteome</keyword>
<dbReference type="Proteomes" id="UP000503399">
    <property type="component" value="Chromosome"/>
</dbReference>
<dbReference type="AlphaFoldDB" id="A0A6F8ZJW9"/>